<dbReference type="PANTHER" id="PTHR21716">
    <property type="entry name" value="TRANSMEMBRANE PROTEIN"/>
    <property type="match status" value="1"/>
</dbReference>
<dbReference type="EMBL" id="FNRJ01000029">
    <property type="protein sequence ID" value="SEB17189.1"/>
    <property type="molecule type" value="Genomic_DNA"/>
</dbReference>
<evidence type="ECO:0000313" key="8">
    <source>
        <dbReference type="Proteomes" id="UP000242469"/>
    </source>
</evidence>
<feature type="transmembrane region" description="Helical" evidence="6">
    <location>
        <begin position="12"/>
        <end position="29"/>
    </location>
</feature>
<dbReference type="AlphaFoldDB" id="A0A1H4H5Z5"/>
<protein>
    <submittedName>
        <fullName evidence="7">Predicted PurR-regulated permease PerM</fullName>
    </submittedName>
</protein>
<accession>A0A1H4H5Z5</accession>
<feature type="transmembrane region" description="Helical" evidence="6">
    <location>
        <begin position="263"/>
        <end position="281"/>
    </location>
</feature>
<sequence>MSSSDPFTVSQGFKWLLGIAALMVILGALKQAEAIVIPVLLSFFVAIICTPPLAWMTSHRVPPWLAIVLLVVGLVVFGSVLVLFVGSAIDTFTLRLPTYQTRLQEEAVKLVPYFERLGLPVTRDQMLNHFNPASLMRLAGNALTNLGSLLTNLLLIVFIVIFLLLEATLLTDKLHKALPSAEKSLDQAGNFVRQVNTYLVIKTTISIATGLLISLWLWILGVDFAPLWGLIAALMNFIPNVGSILAAIPAVLLAIVQLGVPDAALVAAGYIAVNVLMGNILEPRFMGSGLGLSPLVVFLSLMIWGWMFGPAGMFLSIPLTMIAKIALEQNPSTRWIAIMLGN</sequence>
<keyword evidence="5 6" id="KW-0472">Membrane</keyword>
<comment type="subcellular location">
    <subcellularLocation>
        <location evidence="1">Membrane</location>
        <topology evidence="1">Multi-pass membrane protein</topology>
    </subcellularLocation>
</comment>
<feature type="transmembrane region" description="Helical" evidence="6">
    <location>
        <begin position="67"/>
        <end position="89"/>
    </location>
</feature>
<evidence type="ECO:0000256" key="3">
    <source>
        <dbReference type="ARBA" id="ARBA00022692"/>
    </source>
</evidence>
<feature type="transmembrane region" description="Helical" evidence="6">
    <location>
        <begin position="227"/>
        <end position="256"/>
    </location>
</feature>
<gene>
    <name evidence="7" type="ORF">SAMN02745729_12915</name>
</gene>
<evidence type="ECO:0000256" key="6">
    <source>
        <dbReference type="SAM" id="Phobius"/>
    </source>
</evidence>
<evidence type="ECO:0000256" key="4">
    <source>
        <dbReference type="ARBA" id="ARBA00022989"/>
    </source>
</evidence>
<name>A0A1H4H5Z5_9GAMM</name>
<dbReference type="Pfam" id="PF01594">
    <property type="entry name" value="AI-2E_transport"/>
    <property type="match status" value="1"/>
</dbReference>
<dbReference type="Proteomes" id="UP000242469">
    <property type="component" value="Unassembled WGS sequence"/>
</dbReference>
<dbReference type="RefSeq" id="WP_091828148.1">
    <property type="nucleotide sequence ID" value="NZ_FNRJ01000029.1"/>
</dbReference>
<keyword evidence="8" id="KW-1185">Reference proteome</keyword>
<keyword evidence="4 6" id="KW-1133">Transmembrane helix</keyword>
<feature type="transmembrane region" description="Helical" evidence="6">
    <location>
        <begin position="301"/>
        <end position="327"/>
    </location>
</feature>
<dbReference type="InterPro" id="IPR002549">
    <property type="entry name" value="AI-2E-like"/>
</dbReference>
<comment type="similarity">
    <text evidence="2">Belongs to the autoinducer-2 exporter (AI-2E) (TC 2.A.86) family.</text>
</comment>
<dbReference type="GO" id="GO:0055085">
    <property type="term" value="P:transmembrane transport"/>
    <property type="evidence" value="ECO:0007669"/>
    <property type="project" value="TreeGrafter"/>
</dbReference>
<feature type="transmembrane region" description="Helical" evidence="6">
    <location>
        <begin position="199"/>
        <end position="221"/>
    </location>
</feature>
<feature type="transmembrane region" description="Helical" evidence="6">
    <location>
        <begin position="146"/>
        <end position="165"/>
    </location>
</feature>
<evidence type="ECO:0000256" key="2">
    <source>
        <dbReference type="ARBA" id="ARBA00009773"/>
    </source>
</evidence>
<evidence type="ECO:0000256" key="5">
    <source>
        <dbReference type="ARBA" id="ARBA00023136"/>
    </source>
</evidence>
<dbReference type="OrthoDB" id="9799225at2"/>
<keyword evidence="3 6" id="KW-0812">Transmembrane</keyword>
<dbReference type="PANTHER" id="PTHR21716:SF64">
    <property type="entry name" value="AI-2 TRANSPORT PROTEIN TQSA"/>
    <property type="match status" value="1"/>
</dbReference>
<proteinExistence type="inferred from homology"/>
<organism evidence="7 8">
    <name type="scientific">Marinobacterium iners DSM 11526</name>
    <dbReference type="NCBI Taxonomy" id="1122198"/>
    <lineage>
        <taxon>Bacteria</taxon>
        <taxon>Pseudomonadati</taxon>
        <taxon>Pseudomonadota</taxon>
        <taxon>Gammaproteobacteria</taxon>
        <taxon>Oceanospirillales</taxon>
        <taxon>Oceanospirillaceae</taxon>
        <taxon>Marinobacterium</taxon>
    </lineage>
</organism>
<reference evidence="8" key="1">
    <citation type="submission" date="2016-10" db="EMBL/GenBank/DDBJ databases">
        <authorList>
            <person name="Varghese N."/>
            <person name="Submissions S."/>
        </authorList>
    </citation>
    <scope>NUCLEOTIDE SEQUENCE [LARGE SCALE GENOMIC DNA]</scope>
    <source>
        <strain evidence="8">DSM 11526</strain>
    </source>
</reference>
<evidence type="ECO:0000256" key="1">
    <source>
        <dbReference type="ARBA" id="ARBA00004141"/>
    </source>
</evidence>
<evidence type="ECO:0000313" key="7">
    <source>
        <dbReference type="EMBL" id="SEB17189.1"/>
    </source>
</evidence>
<dbReference type="GO" id="GO:0016020">
    <property type="term" value="C:membrane"/>
    <property type="evidence" value="ECO:0007669"/>
    <property type="project" value="UniProtKB-SubCell"/>
</dbReference>
<dbReference type="STRING" id="1122198.SAMN02745729_12915"/>
<feature type="transmembrane region" description="Helical" evidence="6">
    <location>
        <begin position="35"/>
        <end position="55"/>
    </location>
</feature>